<evidence type="ECO:0000256" key="1">
    <source>
        <dbReference type="ARBA" id="ARBA00004323"/>
    </source>
</evidence>
<accession>A0A0B6Y573</accession>
<protein>
    <submittedName>
        <fullName evidence="10">Uncharacterized protein</fullName>
    </submittedName>
</protein>
<feature type="non-terminal residue" evidence="10">
    <location>
        <position position="117"/>
    </location>
</feature>
<feature type="non-terminal residue" evidence="10">
    <location>
        <position position="1"/>
    </location>
</feature>
<dbReference type="GO" id="GO:0001733">
    <property type="term" value="F:galactosylceramide sulfotransferase activity"/>
    <property type="evidence" value="ECO:0007669"/>
    <property type="project" value="InterPro"/>
</dbReference>
<evidence type="ECO:0000256" key="3">
    <source>
        <dbReference type="ARBA" id="ARBA00022679"/>
    </source>
</evidence>
<reference evidence="10" key="1">
    <citation type="submission" date="2014-12" db="EMBL/GenBank/DDBJ databases">
        <title>Insight into the proteome of Arion vulgaris.</title>
        <authorList>
            <person name="Aradska J."/>
            <person name="Bulat T."/>
            <person name="Smidak R."/>
            <person name="Sarate P."/>
            <person name="Gangsoo J."/>
            <person name="Sialana F."/>
            <person name="Bilban M."/>
            <person name="Lubec G."/>
        </authorList>
    </citation>
    <scope>NUCLEOTIDE SEQUENCE</scope>
    <source>
        <tissue evidence="10">Skin</tissue>
    </source>
</reference>
<comment type="similarity">
    <text evidence="2">Belongs to the galactose-3-O-sulfotransferase family.</text>
</comment>
<dbReference type="InterPro" id="IPR027417">
    <property type="entry name" value="P-loop_NTPase"/>
</dbReference>
<dbReference type="AlphaFoldDB" id="A0A0B6Y573"/>
<keyword evidence="9" id="KW-0325">Glycoprotein</keyword>
<evidence type="ECO:0000256" key="9">
    <source>
        <dbReference type="ARBA" id="ARBA00023180"/>
    </source>
</evidence>
<evidence type="ECO:0000256" key="2">
    <source>
        <dbReference type="ARBA" id="ARBA00008124"/>
    </source>
</evidence>
<dbReference type="EMBL" id="HACG01004444">
    <property type="protein sequence ID" value="CEK51309.1"/>
    <property type="molecule type" value="Transcribed_RNA"/>
</dbReference>
<evidence type="ECO:0000256" key="7">
    <source>
        <dbReference type="ARBA" id="ARBA00023034"/>
    </source>
</evidence>
<keyword evidence="5" id="KW-0735">Signal-anchor</keyword>
<dbReference type="GO" id="GO:0009247">
    <property type="term" value="P:glycolipid biosynthetic process"/>
    <property type="evidence" value="ECO:0007669"/>
    <property type="project" value="InterPro"/>
</dbReference>
<evidence type="ECO:0000256" key="4">
    <source>
        <dbReference type="ARBA" id="ARBA00022692"/>
    </source>
</evidence>
<dbReference type="InterPro" id="IPR009729">
    <property type="entry name" value="Gal-3-0_sulfotransfrase"/>
</dbReference>
<evidence type="ECO:0000313" key="10">
    <source>
        <dbReference type="EMBL" id="CEK51309.1"/>
    </source>
</evidence>
<name>A0A0B6Y573_9EUPU</name>
<keyword evidence="6" id="KW-1133">Transmembrane helix</keyword>
<proteinExistence type="inferred from homology"/>
<keyword evidence="3" id="KW-0808">Transferase</keyword>
<dbReference type="GO" id="GO:0000139">
    <property type="term" value="C:Golgi membrane"/>
    <property type="evidence" value="ECO:0007669"/>
    <property type="project" value="UniProtKB-SubCell"/>
</dbReference>
<organism evidence="10">
    <name type="scientific">Arion vulgaris</name>
    <dbReference type="NCBI Taxonomy" id="1028688"/>
    <lineage>
        <taxon>Eukaryota</taxon>
        <taxon>Metazoa</taxon>
        <taxon>Spiralia</taxon>
        <taxon>Lophotrochozoa</taxon>
        <taxon>Mollusca</taxon>
        <taxon>Gastropoda</taxon>
        <taxon>Heterobranchia</taxon>
        <taxon>Euthyneura</taxon>
        <taxon>Panpulmonata</taxon>
        <taxon>Eupulmonata</taxon>
        <taxon>Stylommatophora</taxon>
        <taxon>Helicina</taxon>
        <taxon>Arionoidea</taxon>
        <taxon>Arionidae</taxon>
        <taxon>Arion</taxon>
    </lineage>
</organism>
<comment type="subcellular location">
    <subcellularLocation>
        <location evidence="1">Golgi apparatus membrane</location>
        <topology evidence="1">Single-pass type II membrane protein</topology>
    </subcellularLocation>
</comment>
<gene>
    <name evidence="10" type="primary">ORF13095</name>
</gene>
<keyword evidence="8" id="KW-0472">Membrane</keyword>
<dbReference type="PANTHER" id="PTHR14647">
    <property type="entry name" value="GALACTOSE-3-O-SULFOTRANSFERASE"/>
    <property type="match status" value="1"/>
</dbReference>
<evidence type="ECO:0000256" key="8">
    <source>
        <dbReference type="ARBA" id="ARBA00023136"/>
    </source>
</evidence>
<evidence type="ECO:0000256" key="6">
    <source>
        <dbReference type="ARBA" id="ARBA00022989"/>
    </source>
</evidence>
<keyword evidence="7" id="KW-0333">Golgi apparatus</keyword>
<dbReference type="Gene3D" id="3.40.50.300">
    <property type="entry name" value="P-loop containing nucleotide triphosphate hydrolases"/>
    <property type="match status" value="1"/>
</dbReference>
<keyword evidence="4" id="KW-0812">Transmembrane</keyword>
<dbReference type="PANTHER" id="PTHR14647:SF87">
    <property type="entry name" value="PUTATIVE-RELATED"/>
    <property type="match status" value="1"/>
</dbReference>
<evidence type="ECO:0000256" key="5">
    <source>
        <dbReference type="ARBA" id="ARBA00022968"/>
    </source>
</evidence>
<dbReference type="Pfam" id="PF06990">
    <property type="entry name" value="Gal-3-0_sulfotr"/>
    <property type="match status" value="1"/>
</dbReference>
<sequence>ENNKTRMLNVDSNTNNQINNKNVTVQERHNLVFLKVHKAASTTVHNIVMRVALSSNLDVMLPRTANILSETGYIIKPSSLHPYPPNLKFNVICNHIIFNKRQISKYLKNPELTFYIG</sequence>